<keyword evidence="1" id="KW-0413">Isomerase</keyword>
<dbReference type="OrthoDB" id="9803739at2"/>
<dbReference type="InterPro" id="IPR001920">
    <property type="entry name" value="Asp/Glu_race"/>
</dbReference>
<dbReference type="InterPro" id="IPR015942">
    <property type="entry name" value="Asp/Glu/hydantoin_racemase"/>
</dbReference>
<dbReference type="Pfam" id="PF01177">
    <property type="entry name" value="Asp_Glu_race"/>
    <property type="match status" value="1"/>
</dbReference>
<dbReference type="GO" id="GO:0047661">
    <property type="term" value="F:amino-acid racemase activity"/>
    <property type="evidence" value="ECO:0007669"/>
    <property type="project" value="InterPro"/>
</dbReference>
<dbReference type="AlphaFoldDB" id="A0A2T7UQ43"/>
<dbReference type="EMBL" id="QDDR01000007">
    <property type="protein sequence ID" value="PVE46786.1"/>
    <property type="molecule type" value="Genomic_DNA"/>
</dbReference>
<accession>A0A2T7UQ43</accession>
<protein>
    <recommendedName>
        <fullName evidence="4">Aspartate racemase</fullName>
    </recommendedName>
</protein>
<evidence type="ECO:0000313" key="3">
    <source>
        <dbReference type="Proteomes" id="UP000244810"/>
    </source>
</evidence>
<reference evidence="2 3" key="1">
    <citation type="journal article" date="2011" name="Syst. Appl. Microbiol.">
        <title>Defluviimonas denitrificans gen. nov., sp. nov., and Pararhodobacter aggregans gen. nov., sp. nov., non-phototrophic Rhodobacteraceae from the biofilter of a marine aquaculture.</title>
        <authorList>
            <person name="Foesel B.U."/>
            <person name="Drake H.L."/>
            <person name="Schramm A."/>
        </authorList>
    </citation>
    <scope>NUCLEOTIDE SEQUENCE [LARGE SCALE GENOMIC DNA]</scope>
    <source>
        <strain evidence="2 3">D1-19</strain>
    </source>
</reference>
<name>A0A2T7UQ43_9RHOB</name>
<sequence length="222" mass="22939">MSWHSTVHYYRTLNLLSEARNGVHMNAECLIASLSFGPLLARVEAEGTDAASAVIAEAALGLERAGAGSVMLAAFTAHFAADRLRAELHVPFIDAGEALARTCRARGFRRVGLLGTARMTGAGHIAASLRRAGIEVLAPPAAEAGALDRAIAEDLTLRGATPEAGAALDRAVAALARAGADAAALACTELPLLLPRPNAPIPLIDGVESHLDLALSLTETTR</sequence>
<evidence type="ECO:0000313" key="2">
    <source>
        <dbReference type="EMBL" id="PVE46786.1"/>
    </source>
</evidence>
<comment type="caution">
    <text evidence="2">The sequence shown here is derived from an EMBL/GenBank/DDBJ whole genome shotgun (WGS) entry which is preliminary data.</text>
</comment>
<proteinExistence type="predicted"/>
<dbReference type="Proteomes" id="UP000244810">
    <property type="component" value="Unassembled WGS sequence"/>
</dbReference>
<dbReference type="PANTHER" id="PTHR21198:SF7">
    <property type="entry name" value="ASPARTATE-GLUTAMATE RACEMASE FAMILY"/>
    <property type="match status" value="1"/>
</dbReference>
<keyword evidence="3" id="KW-1185">Reference proteome</keyword>
<dbReference type="Gene3D" id="3.40.50.1860">
    <property type="match status" value="2"/>
</dbReference>
<gene>
    <name evidence="2" type="ORF">DDE23_13950</name>
</gene>
<organism evidence="2 3">
    <name type="scientific">Pararhodobacter aggregans</name>
    <dbReference type="NCBI Taxonomy" id="404875"/>
    <lineage>
        <taxon>Bacteria</taxon>
        <taxon>Pseudomonadati</taxon>
        <taxon>Pseudomonadota</taxon>
        <taxon>Alphaproteobacteria</taxon>
        <taxon>Rhodobacterales</taxon>
        <taxon>Paracoccaceae</taxon>
        <taxon>Pararhodobacter</taxon>
    </lineage>
</organism>
<evidence type="ECO:0000256" key="1">
    <source>
        <dbReference type="ARBA" id="ARBA00023235"/>
    </source>
</evidence>
<dbReference type="PANTHER" id="PTHR21198">
    <property type="entry name" value="GLUTAMATE RACEMASE"/>
    <property type="match status" value="1"/>
</dbReference>
<dbReference type="SUPFAM" id="SSF53681">
    <property type="entry name" value="Aspartate/glutamate racemase"/>
    <property type="match status" value="2"/>
</dbReference>
<evidence type="ECO:0008006" key="4">
    <source>
        <dbReference type="Google" id="ProtNLM"/>
    </source>
</evidence>